<keyword evidence="3 6" id="KW-0812">Transmembrane</keyword>
<feature type="transmembrane region" description="Helical" evidence="6">
    <location>
        <begin position="118"/>
        <end position="136"/>
    </location>
</feature>
<organism evidence="8 9">
    <name type="scientific">Vibrio gelatinilyticus</name>
    <dbReference type="NCBI Taxonomy" id="2893468"/>
    <lineage>
        <taxon>Bacteria</taxon>
        <taxon>Pseudomonadati</taxon>
        <taxon>Pseudomonadota</taxon>
        <taxon>Gammaproteobacteria</taxon>
        <taxon>Vibrionales</taxon>
        <taxon>Vibrionaceae</taxon>
        <taxon>Vibrio</taxon>
    </lineage>
</organism>
<sequence length="311" mass="33817">MVYLLPFFTVLIWGGNAIVNKLAADTLEPSAMSFFRWLTAVVVLSPFCLPQLNKYKYVIKTHFAKLAFLALLGMVLNQSLGYYAALTTSASNMALITSLVPLFSVFISAALLNKRISALSLVGAVISLAGLAFMLGNGDISFIFNLEISQGDGLMLLAAVVYATYCVLLKRWKMPISNWMLIYVQGLFAVVMLTPLWLSSHQVIPSNASLPLIAYAGLLASVIAPWLWVKSIDIIGAENSAMFMNLLPVIAIVLAATLLGETIHQYHVIGGLMVISGVVLSQIKLHNKQRGSQTTQHAIFEGDDKAVQKPL</sequence>
<dbReference type="PANTHER" id="PTHR42920:SF11">
    <property type="entry name" value="INNER MEMBRANE PROTEIN YTFF"/>
    <property type="match status" value="1"/>
</dbReference>
<dbReference type="InterPro" id="IPR051258">
    <property type="entry name" value="Diverse_Substrate_Transporter"/>
</dbReference>
<feature type="transmembrane region" description="Helical" evidence="6">
    <location>
        <begin position="33"/>
        <end position="52"/>
    </location>
</feature>
<protein>
    <submittedName>
        <fullName evidence="8">DMT family transporter</fullName>
    </submittedName>
</protein>
<feature type="transmembrane region" description="Helical" evidence="6">
    <location>
        <begin position="64"/>
        <end position="84"/>
    </location>
</feature>
<evidence type="ECO:0000256" key="5">
    <source>
        <dbReference type="ARBA" id="ARBA00023136"/>
    </source>
</evidence>
<evidence type="ECO:0000259" key="7">
    <source>
        <dbReference type="Pfam" id="PF00892"/>
    </source>
</evidence>
<evidence type="ECO:0000256" key="6">
    <source>
        <dbReference type="SAM" id="Phobius"/>
    </source>
</evidence>
<accession>A0A9X2AUS8</accession>
<dbReference type="InterPro" id="IPR000620">
    <property type="entry name" value="EamA_dom"/>
</dbReference>
<feature type="transmembrane region" description="Helical" evidence="6">
    <location>
        <begin position="266"/>
        <end position="283"/>
    </location>
</feature>
<feature type="transmembrane region" description="Helical" evidence="6">
    <location>
        <begin position="180"/>
        <end position="198"/>
    </location>
</feature>
<feature type="domain" description="EamA" evidence="7">
    <location>
        <begin position="151"/>
        <end position="280"/>
    </location>
</feature>
<comment type="caution">
    <text evidence="8">The sequence shown here is derived from an EMBL/GenBank/DDBJ whole genome shotgun (WGS) entry which is preliminary data.</text>
</comment>
<dbReference type="AlphaFoldDB" id="A0A9X2AUS8"/>
<evidence type="ECO:0000256" key="1">
    <source>
        <dbReference type="ARBA" id="ARBA00004651"/>
    </source>
</evidence>
<feature type="transmembrane region" description="Helical" evidence="6">
    <location>
        <begin position="210"/>
        <end position="229"/>
    </location>
</feature>
<comment type="subcellular location">
    <subcellularLocation>
        <location evidence="1">Cell membrane</location>
        <topology evidence="1">Multi-pass membrane protein</topology>
    </subcellularLocation>
</comment>
<dbReference type="GO" id="GO:0005886">
    <property type="term" value="C:plasma membrane"/>
    <property type="evidence" value="ECO:0007669"/>
    <property type="project" value="UniProtKB-SubCell"/>
</dbReference>
<reference evidence="8" key="1">
    <citation type="submission" date="2021-11" db="EMBL/GenBank/DDBJ databases">
        <title>Vibrio ZSDE26 sp. nov. and Vibrio ZSDZ34 sp. nov., isolated from coastal seawater in Qingdao.</title>
        <authorList>
            <person name="Zhang P."/>
        </authorList>
    </citation>
    <scope>NUCLEOTIDE SEQUENCE</scope>
    <source>
        <strain evidence="8">ZSDZ34</strain>
    </source>
</reference>
<dbReference type="SUPFAM" id="SSF103481">
    <property type="entry name" value="Multidrug resistance efflux transporter EmrE"/>
    <property type="match status" value="2"/>
</dbReference>
<evidence type="ECO:0000256" key="3">
    <source>
        <dbReference type="ARBA" id="ARBA00022692"/>
    </source>
</evidence>
<dbReference type="PANTHER" id="PTHR42920">
    <property type="entry name" value="OS03G0707200 PROTEIN-RELATED"/>
    <property type="match status" value="1"/>
</dbReference>
<evidence type="ECO:0000256" key="4">
    <source>
        <dbReference type="ARBA" id="ARBA00022989"/>
    </source>
</evidence>
<dbReference type="Proteomes" id="UP001139488">
    <property type="component" value="Unassembled WGS sequence"/>
</dbReference>
<feature type="transmembrane region" description="Helical" evidence="6">
    <location>
        <begin position="90"/>
        <end position="111"/>
    </location>
</feature>
<dbReference type="Pfam" id="PF00892">
    <property type="entry name" value="EamA"/>
    <property type="match status" value="2"/>
</dbReference>
<evidence type="ECO:0000313" key="8">
    <source>
        <dbReference type="EMBL" id="MCJ2376209.1"/>
    </source>
</evidence>
<keyword evidence="9" id="KW-1185">Reference proteome</keyword>
<feature type="transmembrane region" description="Helical" evidence="6">
    <location>
        <begin position="241"/>
        <end position="260"/>
    </location>
</feature>
<name>A0A9X2AUS8_9VIBR</name>
<keyword evidence="2" id="KW-1003">Cell membrane</keyword>
<feature type="transmembrane region" description="Helical" evidence="6">
    <location>
        <begin position="148"/>
        <end position="168"/>
    </location>
</feature>
<dbReference type="RefSeq" id="WP_244355652.1">
    <property type="nucleotide sequence ID" value="NZ_JAJNNZ010000003.1"/>
</dbReference>
<keyword evidence="4 6" id="KW-1133">Transmembrane helix</keyword>
<evidence type="ECO:0000256" key="2">
    <source>
        <dbReference type="ARBA" id="ARBA00022475"/>
    </source>
</evidence>
<dbReference type="InterPro" id="IPR037185">
    <property type="entry name" value="EmrE-like"/>
</dbReference>
<feature type="domain" description="EamA" evidence="7">
    <location>
        <begin position="3"/>
        <end position="135"/>
    </location>
</feature>
<dbReference type="EMBL" id="JAJNNZ010000003">
    <property type="protein sequence ID" value="MCJ2376209.1"/>
    <property type="molecule type" value="Genomic_DNA"/>
</dbReference>
<proteinExistence type="predicted"/>
<keyword evidence="5 6" id="KW-0472">Membrane</keyword>
<evidence type="ECO:0000313" key="9">
    <source>
        <dbReference type="Proteomes" id="UP001139488"/>
    </source>
</evidence>
<gene>
    <name evidence="8" type="ORF">LNL84_05110</name>
</gene>